<dbReference type="AlphaFoldDB" id="A0A4R6AI22"/>
<dbReference type="Pfam" id="PF09917">
    <property type="entry name" value="DUF2147"/>
    <property type="match status" value="1"/>
</dbReference>
<proteinExistence type="predicted"/>
<evidence type="ECO:0000259" key="2">
    <source>
        <dbReference type="Pfam" id="PF09917"/>
    </source>
</evidence>
<gene>
    <name evidence="3" type="ORF">E2L05_18865</name>
</gene>
<feature type="chain" id="PRO_5020793836" evidence="1">
    <location>
        <begin position="21"/>
        <end position="129"/>
    </location>
</feature>
<evidence type="ECO:0000313" key="4">
    <source>
        <dbReference type="Proteomes" id="UP000294562"/>
    </source>
</evidence>
<dbReference type="Proteomes" id="UP000294562">
    <property type="component" value="Unassembled WGS sequence"/>
</dbReference>
<evidence type="ECO:0000256" key="1">
    <source>
        <dbReference type="SAM" id="SignalP"/>
    </source>
</evidence>
<feature type="signal peptide" evidence="1">
    <location>
        <begin position="1"/>
        <end position="20"/>
    </location>
</feature>
<protein>
    <submittedName>
        <fullName evidence="3">DUF2147 domain-containing protein</fullName>
    </submittedName>
</protein>
<feature type="domain" description="DUF2147" evidence="2">
    <location>
        <begin position="25"/>
        <end position="127"/>
    </location>
</feature>
<name>A0A4R6AI22_9RHOB</name>
<dbReference type="PANTHER" id="PTHR36919:SF2">
    <property type="entry name" value="BLL6627 PROTEIN"/>
    <property type="match status" value="1"/>
</dbReference>
<keyword evidence="1" id="KW-0732">Signal</keyword>
<accession>A0A4R6AI22</accession>
<organism evidence="3 4">
    <name type="scientific">Meridianimarinicoccus aquatilis</name>
    <dbReference type="NCBI Taxonomy" id="2552766"/>
    <lineage>
        <taxon>Bacteria</taxon>
        <taxon>Pseudomonadati</taxon>
        <taxon>Pseudomonadota</taxon>
        <taxon>Alphaproteobacteria</taxon>
        <taxon>Rhodobacterales</taxon>
        <taxon>Paracoccaceae</taxon>
        <taxon>Meridianimarinicoccus</taxon>
    </lineage>
</organism>
<evidence type="ECO:0000313" key="3">
    <source>
        <dbReference type="EMBL" id="TDL83871.1"/>
    </source>
</evidence>
<keyword evidence="4" id="KW-1185">Reference proteome</keyword>
<dbReference type="Gene3D" id="2.40.128.520">
    <property type="match status" value="1"/>
</dbReference>
<dbReference type="PANTHER" id="PTHR36919">
    <property type="entry name" value="BLR1215 PROTEIN"/>
    <property type="match status" value="1"/>
</dbReference>
<sequence>MLKAMILGLTGVVIAAAAMADPVEGTWQTQPGDDGAFGHVEMAQCGAALCGTLVRAYDGEGRARASDIVGRNLVWDMQAKGGGAYAGGKIWAPDRDKTYNSKMTLNGAQLEVSGCVIGICRSQTWVRVE</sequence>
<dbReference type="EMBL" id="SMZO01000077">
    <property type="protein sequence ID" value="TDL83871.1"/>
    <property type="molecule type" value="Genomic_DNA"/>
</dbReference>
<comment type="caution">
    <text evidence="3">The sequence shown here is derived from an EMBL/GenBank/DDBJ whole genome shotgun (WGS) entry which is preliminary data.</text>
</comment>
<reference evidence="3 4" key="1">
    <citation type="submission" date="2019-03" db="EMBL/GenBank/DDBJ databases">
        <title>Rhodobacteraceae bacterium SM1902, a new member of the family Rhodobacteraceae isolated from Yantai.</title>
        <authorList>
            <person name="Sun Y."/>
        </authorList>
    </citation>
    <scope>NUCLEOTIDE SEQUENCE [LARGE SCALE GENOMIC DNA]</scope>
    <source>
        <strain evidence="3 4">SM1902</strain>
    </source>
</reference>
<dbReference type="InterPro" id="IPR019223">
    <property type="entry name" value="DUF2147"/>
</dbReference>
<dbReference type="OrthoDB" id="9811671at2"/>